<reference evidence="2 3" key="1">
    <citation type="journal article" date="2022" name="bioRxiv">
        <title>Genomics of Preaxostyla Flagellates Illuminates Evolutionary Transitions and the Path Towards Mitochondrial Loss.</title>
        <authorList>
            <person name="Novak L.V.F."/>
            <person name="Treitli S.C."/>
            <person name="Pyrih J."/>
            <person name="Halakuc P."/>
            <person name="Pipaliya S.V."/>
            <person name="Vacek V."/>
            <person name="Brzon O."/>
            <person name="Soukal P."/>
            <person name="Eme L."/>
            <person name="Dacks J.B."/>
            <person name="Karnkowska A."/>
            <person name="Elias M."/>
            <person name="Hampl V."/>
        </authorList>
    </citation>
    <scope>NUCLEOTIDE SEQUENCE [LARGE SCALE GENOMIC DNA]</scope>
    <source>
        <strain evidence="2">NAU3</strain>
        <tissue evidence="2">Gut</tissue>
    </source>
</reference>
<dbReference type="Pfam" id="PF03576">
    <property type="entry name" value="Peptidase_S58"/>
    <property type="match status" value="1"/>
</dbReference>
<dbReference type="InterPro" id="IPR016117">
    <property type="entry name" value="ArgJ-like_dom_sf"/>
</dbReference>
<evidence type="ECO:0000313" key="3">
    <source>
        <dbReference type="Proteomes" id="UP001281761"/>
    </source>
</evidence>
<organism evidence="2 3">
    <name type="scientific">Blattamonas nauphoetae</name>
    <dbReference type="NCBI Taxonomy" id="2049346"/>
    <lineage>
        <taxon>Eukaryota</taxon>
        <taxon>Metamonada</taxon>
        <taxon>Preaxostyla</taxon>
        <taxon>Oxymonadida</taxon>
        <taxon>Blattamonas</taxon>
    </lineage>
</organism>
<keyword evidence="3" id="KW-1185">Reference proteome</keyword>
<evidence type="ECO:0000256" key="1">
    <source>
        <dbReference type="ARBA" id="ARBA00007068"/>
    </source>
</evidence>
<dbReference type="PANTHER" id="PTHR36512:SF3">
    <property type="entry name" value="BLR5678 PROTEIN"/>
    <property type="match status" value="1"/>
</dbReference>
<protein>
    <submittedName>
        <fullName evidence="2">P1 family peptidase</fullName>
    </submittedName>
</protein>
<sequence length="315" mass="32674">MNNTLTAIPGIHVGHSSDETADTGCTVILCKDEFVGGVHVPGHAPGSRELDVLRTTTTPAHVDGVVLSGGSAFGLASADGAMKFLAESNQGTKLLAIPVPIVPAAVVFDLDGNTKASSADFVGMGRAACVKASSAKVEQGRIGAGMGTRNGKIMSLLGDYSARNRSGIGSSLVEFKGVKMGALCVVNSLGYIANPTTGEHISGLEKESGGLFSDEEMLQALSIDPSKGNTLLCVVATNCKLTKLECCDLARRASNGIVRSVRPAFLSQDGDVVFTLSRQEQDDNTIGNWKEIGTMNLLGELAARAVSQAIMNSVY</sequence>
<comment type="similarity">
    <text evidence="1">Belongs to the peptidase S58 family.</text>
</comment>
<comment type="caution">
    <text evidence="2">The sequence shown here is derived from an EMBL/GenBank/DDBJ whole genome shotgun (WGS) entry which is preliminary data.</text>
</comment>
<dbReference type="InterPro" id="IPR005321">
    <property type="entry name" value="Peptidase_S58_DmpA"/>
</dbReference>
<dbReference type="PANTHER" id="PTHR36512">
    <property type="entry name" value="D-AMINOPEPTIDASE"/>
    <property type="match status" value="1"/>
</dbReference>
<accession>A0ABQ9WXG6</accession>
<evidence type="ECO:0000313" key="2">
    <source>
        <dbReference type="EMBL" id="KAK2944175.1"/>
    </source>
</evidence>
<dbReference type="SUPFAM" id="SSF56266">
    <property type="entry name" value="DmpA/ArgJ-like"/>
    <property type="match status" value="1"/>
</dbReference>
<dbReference type="CDD" id="cd02252">
    <property type="entry name" value="nylC_like"/>
    <property type="match status" value="1"/>
</dbReference>
<proteinExistence type="inferred from homology"/>
<dbReference type="EMBL" id="JARBJD010000311">
    <property type="protein sequence ID" value="KAK2944175.1"/>
    <property type="molecule type" value="Genomic_DNA"/>
</dbReference>
<name>A0ABQ9WXG6_9EUKA</name>
<gene>
    <name evidence="2" type="ORF">BLNAU_20922</name>
</gene>
<dbReference type="Gene3D" id="3.60.70.12">
    <property type="entry name" value="L-amino peptidase D-ALA esterase/amidase"/>
    <property type="match status" value="1"/>
</dbReference>
<dbReference type="Proteomes" id="UP001281761">
    <property type="component" value="Unassembled WGS sequence"/>
</dbReference>